<keyword evidence="1" id="KW-0805">Transcription regulation</keyword>
<protein>
    <submittedName>
        <fullName evidence="6">TetR/AcrR family transcriptional regulator</fullName>
    </submittedName>
</protein>
<dbReference type="AlphaFoldDB" id="A0A6G6WC60"/>
<dbReference type="PROSITE" id="PS50977">
    <property type="entry name" value="HTH_TETR_2"/>
    <property type="match status" value="1"/>
</dbReference>
<feature type="domain" description="HTH tetR-type" evidence="5">
    <location>
        <begin position="10"/>
        <end position="70"/>
    </location>
</feature>
<dbReference type="GO" id="GO:0003700">
    <property type="term" value="F:DNA-binding transcription factor activity"/>
    <property type="evidence" value="ECO:0007669"/>
    <property type="project" value="TreeGrafter"/>
</dbReference>
<dbReference type="Pfam" id="PF00440">
    <property type="entry name" value="TetR_N"/>
    <property type="match status" value="1"/>
</dbReference>
<dbReference type="GO" id="GO:0000976">
    <property type="term" value="F:transcription cis-regulatory region binding"/>
    <property type="evidence" value="ECO:0007669"/>
    <property type="project" value="TreeGrafter"/>
</dbReference>
<evidence type="ECO:0000256" key="1">
    <source>
        <dbReference type="ARBA" id="ARBA00023015"/>
    </source>
</evidence>
<dbReference type="InterPro" id="IPR009057">
    <property type="entry name" value="Homeodomain-like_sf"/>
</dbReference>
<dbReference type="InterPro" id="IPR050109">
    <property type="entry name" value="HTH-type_TetR-like_transc_reg"/>
</dbReference>
<dbReference type="RefSeq" id="WP_165231401.1">
    <property type="nucleotide sequence ID" value="NZ_CP049257.1"/>
</dbReference>
<sequence length="184" mass="19681">MSNAVKVPQAATLDRLLRAADEELQDAGVEALTIRGVANRAGTSTATAYNYLSSRNHLFAELFHREVLLAHPPEIAGRTPRDRVVSVTTHLARVLQERPHLAAAANHALLGTDPDVERVRVSIGAELVGRFREALGDAADEDVLDALLLALTGALLQTGLGLISYADLPARLERVVTTVVRGNA</sequence>
<dbReference type="EMBL" id="CP049257">
    <property type="protein sequence ID" value="QIG42918.1"/>
    <property type="molecule type" value="Genomic_DNA"/>
</dbReference>
<keyword evidence="7" id="KW-1185">Reference proteome</keyword>
<accession>A0A6G6WC60</accession>
<reference evidence="6 7" key="1">
    <citation type="submission" date="2020-02" db="EMBL/GenBank/DDBJ databases">
        <title>Full genome sequence of Nocardioides sp. R-3366.</title>
        <authorList>
            <person name="Im W.-T."/>
        </authorList>
    </citation>
    <scope>NUCLEOTIDE SEQUENCE [LARGE SCALE GENOMIC DNA]</scope>
    <source>
        <strain evidence="6 7">R-3366</strain>
    </source>
</reference>
<organism evidence="6 7">
    <name type="scientific">Nocardioides anomalus</name>
    <dbReference type="NCBI Taxonomy" id="2712223"/>
    <lineage>
        <taxon>Bacteria</taxon>
        <taxon>Bacillati</taxon>
        <taxon>Actinomycetota</taxon>
        <taxon>Actinomycetes</taxon>
        <taxon>Propionibacteriales</taxon>
        <taxon>Nocardioidaceae</taxon>
        <taxon>Nocardioides</taxon>
    </lineage>
</organism>
<keyword evidence="2 4" id="KW-0238">DNA-binding</keyword>
<evidence type="ECO:0000313" key="6">
    <source>
        <dbReference type="EMBL" id="QIG42918.1"/>
    </source>
</evidence>
<evidence type="ECO:0000256" key="4">
    <source>
        <dbReference type="PROSITE-ProRule" id="PRU00335"/>
    </source>
</evidence>
<dbReference type="PANTHER" id="PTHR30055:SF234">
    <property type="entry name" value="HTH-TYPE TRANSCRIPTIONAL REGULATOR BETI"/>
    <property type="match status" value="1"/>
</dbReference>
<gene>
    <name evidence="6" type="ORF">G5V58_09215</name>
</gene>
<dbReference type="Gene3D" id="1.10.357.10">
    <property type="entry name" value="Tetracycline Repressor, domain 2"/>
    <property type="match status" value="1"/>
</dbReference>
<proteinExistence type="predicted"/>
<feature type="DNA-binding region" description="H-T-H motif" evidence="4">
    <location>
        <begin position="33"/>
        <end position="52"/>
    </location>
</feature>
<dbReference type="PANTHER" id="PTHR30055">
    <property type="entry name" value="HTH-TYPE TRANSCRIPTIONAL REGULATOR RUTR"/>
    <property type="match status" value="1"/>
</dbReference>
<keyword evidence="3" id="KW-0804">Transcription</keyword>
<dbReference type="SUPFAM" id="SSF46689">
    <property type="entry name" value="Homeodomain-like"/>
    <property type="match status" value="1"/>
</dbReference>
<dbReference type="Proteomes" id="UP000502996">
    <property type="component" value="Chromosome"/>
</dbReference>
<name>A0A6G6WC60_9ACTN</name>
<dbReference type="InterPro" id="IPR001647">
    <property type="entry name" value="HTH_TetR"/>
</dbReference>
<evidence type="ECO:0000313" key="7">
    <source>
        <dbReference type="Proteomes" id="UP000502996"/>
    </source>
</evidence>
<evidence type="ECO:0000259" key="5">
    <source>
        <dbReference type="PROSITE" id="PS50977"/>
    </source>
</evidence>
<dbReference type="KEGG" id="nano:G5V58_09215"/>
<evidence type="ECO:0000256" key="2">
    <source>
        <dbReference type="ARBA" id="ARBA00023125"/>
    </source>
</evidence>
<evidence type="ECO:0000256" key="3">
    <source>
        <dbReference type="ARBA" id="ARBA00023163"/>
    </source>
</evidence>